<dbReference type="Gene3D" id="2.60.40.10">
    <property type="entry name" value="Immunoglobulins"/>
    <property type="match status" value="2"/>
</dbReference>
<evidence type="ECO:0000256" key="1">
    <source>
        <dbReference type="SAM" id="MobiDB-lite"/>
    </source>
</evidence>
<protein>
    <submittedName>
        <fullName evidence="4">YtkA-like</fullName>
    </submittedName>
</protein>
<dbReference type="OrthoDB" id="2679563at2"/>
<accession>A0A1I0WIN9</accession>
<dbReference type="Pfam" id="PF13115">
    <property type="entry name" value="YtkA"/>
    <property type="match status" value="2"/>
</dbReference>
<dbReference type="InterPro" id="IPR013783">
    <property type="entry name" value="Ig-like_fold"/>
</dbReference>
<organism evidence="4 5">
    <name type="scientific">Lentibacillus halodurans</name>
    <dbReference type="NCBI Taxonomy" id="237679"/>
    <lineage>
        <taxon>Bacteria</taxon>
        <taxon>Bacillati</taxon>
        <taxon>Bacillota</taxon>
        <taxon>Bacilli</taxon>
        <taxon>Bacillales</taxon>
        <taxon>Bacillaceae</taxon>
        <taxon>Lentibacillus</taxon>
    </lineage>
</organism>
<sequence>MRKLTMICFIMIIALLGACGQTENTDHETSDEPDTAKPIEADLEVPEQGKKNEPVTFTVTVTQDGEAVSDASEVEFEIWQDGNKDESEMIEADNANDGQYTIEKTFTAEGVYHVQSHVTARSMHTMPVKEITVGNAEAAVQTNKGSEGEESHSHSHASIDLQQPDTITAGSETPYAVQVLHQNEPLENASVTLETWRKNDNKHEWTDLNEDTAGTYEGSVTFTESGTYHINVHVEKEEIHKHEEFTAEVAD</sequence>
<keyword evidence="5" id="KW-1185">Reference proteome</keyword>
<evidence type="ECO:0000256" key="2">
    <source>
        <dbReference type="SAM" id="SignalP"/>
    </source>
</evidence>
<keyword evidence="2" id="KW-0732">Signal</keyword>
<reference evidence="4 5" key="1">
    <citation type="submission" date="2016-10" db="EMBL/GenBank/DDBJ databases">
        <authorList>
            <person name="de Groot N.N."/>
        </authorList>
    </citation>
    <scope>NUCLEOTIDE SEQUENCE [LARGE SCALE GENOMIC DNA]</scope>
    <source>
        <strain evidence="4 5">CGMCC 1.3702</strain>
    </source>
</reference>
<dbReference type="AlphaFoldDB" id="A0A1I0WIN9"/>
<gene>
    <name evidence="4" type="ORF">SAMN04488072_10376</name>
</gene>
<evidence type="ECO:0000313" key="4">
    <source>
        <dbReference type="EMBL" id="SFA88645.1"/>
    </source>
</evidence>
<proteinExistence type="predicted"/>
<dbReference type="InterPro" id="IPR032693">
    <property type="entry name" value="YtkA-like_dom"/>
</dbReference>
<dbReference type="PROSITE" id="PS51257">
    <property type="entry name" value="PROKAR_LIPOPROTEIN"/>
    <property type="match status" value="1"/>
</dbReference>
<dbReference type="RefSeq" id="WP_090234402.1">
    <property type="nucleotide sequence ID" value="NZ_FOJW01000003.1"/>
</dbReference>
<feature type="signal peptide" evidence="2">
    <location>
        <begin position="1"/>
        <end position="20"/>
    </location>
</feature>
<feature type="domain" description="YtkA-like" evidence="3">
    <location>
        <begin position="36"/>
        <end position="117"/>
    </location>
</feature>
<evidence type="ECO:0000259" key="3">
    <source>
        <dbReference type="Pfam" id="PF13115"/>
    </source>
</evidence>
<dbReference type="STRING" id="237679.SAMN04488072_10376"/>
<feature type="region of interest" description="Disordered" evidence="1">
    <location>
        <begin position="140"/>
        <end position="159"/>
    </location>
</feature>
<name>A0A1I0WIN9_9BACI</name>
<feature type="chain" id="PRO_5038435459" evidence="2">
    <location>
        <begin position="21"/>
        <end position="251"/>
    </location>
</feature>
<dbReference type="EMBL" id="FOJW01000003">
    <property type="protein sequence ID" value="SFA88645.1"/>
    <property type="molecule type" value="Genomic_DNA"/>
</dbReference>
<evidence type="ECO:0000313" key="5">
    <source>
        <dbReference type="Proteomes" id="UP000198642"/>
    </source>
</evidence>
<dbReference type="Proteomes" id="UP000198642">
    <property type="component" value="Unassembled WGS sequence"/>
</dbReference>
<feature type="domain" description="YtkA-like" evidence="3">
    <location>
        <begin position="157"/>
        <end position="233"/>
    </location>
</feature>